<sequence>MAETKTFQLEAACALTFFFVAICWVDAASFQQHQLLQKDPDYVMKNLQRFPNPDMIKALEYIEDLRKQTNKGESSPDYSSYQSVPYLLPQKESKSPVHLPDNVRDSLTEDESQWVKVMLEALRQAEKESKVGPKENKPYGLSSDNNFPAGVTDDYEAYKWPERWQKYLKMPLGHYEDGSRDSPFKRTNEIVEEQYTPQSLATLESVFQELGKMAGPSNHKKERLDEDQKLYTDDEDDVYKVNNIAYEDVVGGEDWNPIEEKVESQTQEEIKDSKEEIDKHEEEIDDEMKRSGKLSFLEDEIRRDNKDQMSEGVSRLMNYYLKRLMGGAANRKLRTGGELEEKRASAFLDKQLDPQSIAQLIEISRNLQIPPEDLIDMLKAGEKKQLQSERLEAEQEAEFPEDLDDIAETNLGQGDIFKSNVNSKNGYMKQPLNVIPENLPEDLNIEDIVSLLGTDTLANQNPSYLLNRLNQENDLPRLSFIPRRLKGHPFPKTTWMNDLERQQMEYEKLNENDEELADYLAKVLAKYPEVINTNQMKRVPAPPSESDLQEDDRLEQAVREHLSQLGPQEAAKLASLSKRLSMAGETDDTQNRQYLDEDMLAKVLEYLKQEKSELERDHITKRAMENM</sequence>
<feature type="non-terminal residue" evidence="8">
    <location>
        <position position="627"/>
    </location>
</feature>
<proteinExistence type="inferred from homology"/>
<dbReference type="GO" id="GO:0005615">
    <property type="term" value="C:extracellular space"/>
    <property type="evidence" value="ECO:0007669"/>
    <property type="project" value="TreeGrafter"/>
</dbReference>
<dbReference type="InterPro" id="IPR001990">
    <property type="entry name" value="Granin"/>
</dbReference>
<comment type="similarity">
    <text evidence="2">Belongs to the chromogranin/secretogranin protein family.</text>
</comment>
<dbReference type="PANTHER" id="PTHR15119">
    <property type="entry name" value="SECRETOGRANIN II"/>
    <property type="match status" value="1"/>
</dbReference>
<dbReference type="GO" id="GO:0030141">
    <property type="term" value="C:secretory granule"/>
    <property type="evidence" value="ECO:0007669"/>
    <property type="project" value="InterPro"/>
</dbReference>
<dbReference type="GO" id="GO:0005125">
    <property type="term" value="F:cytokine activity"/>
    <property type="evidence" value="ECO:0007669"/>
    <property type="project" value="TreeGrafter"/>
</dbReference>
<evidence type="ECO:0000256" key="4">
    <source>
        <dbReference type="ARBA" id="ARBA00022685"/>
    </source>
</evidence>
<keyword evidence="5" id="KW-0732">Signal</keyword>
<keyword evidence="3" id="KW-0964">Secreted</keyword>
<gene>
    <name evidence="8" type="primary">Scg2</name>
    <name evidence="8" type="ORF">ATLROG_R05356</name>
</gene>
<dbReference type="OrthoDB" id="8894600at2759"/>
<evidence type="ECO:0000256" key="3">
    <source>
        <dbReference type="ARBA" id="ARBA00022525"/>
    </source>
</evidence>
<feature type="compositionally biased region" description="Basic and acidic residues" evidence="7">
    <location>
        <begin position="126"/>
        <end position="137"/>
    </location>
</feature>
<dbReference type="InterPro" id="IPR038858">
    <property type="entry name" value="ScgII"/>
</dbReference>
<dbReference type="PANTHER" id="PTHR15119:SF0">
    <property type="entry name" value="SECRETOGRANIN-2"/>
    <property type="match status" value="1"/>
</dbReference>
<dbReference type="EMBL" id="VZUJ01123237">
    <property type="protein sequence ID" value="NXV81819.1"/>
    <property type="molecule type" value="Genomic_DNA"/>
</dbReference>
<evidence type="ECO:0000256" key="6">
    <source>
        <dbReference type="SAM" id="Coils"/>
    </source>
</evidence>
<keyword evidence="6" id="KW-0175">Coiled coil</keyword>
<dbReference type="Pfam" id="PF01271">
    <property type="entry name" value="Granin"/>
    <property type="match status" value="1"/>
</dbReference>
<evidence type="ECO:0000313" key="8">
    <source>
        <dbReference type="EMBL" id="NXV81819.1"/>
    </source>
</evidence>
<evidence type="ECO:0000256" key="7">
    <source>
        <dbReference type="SAM" id="MobiDB-lite"/>
    </source>
</evidence>
<name>A0A7L3X2B4_9GRUI</name>
<dbReference type="GO" id="GO:0001525">
    <property type="term" value="P:angiogenesis"/>
    <property type="evidence" value="ECO:0007669"/>
    <property type="project" value="TreeGrafter"/>
</dbReference>
<feature type="coiled-coil region" evidence="6">
    <location>
        <begin position="492"/>
        <end position="519"/>
    </location>
</feature>
<dbReference type="GO" id="GO:0048245">
    <property type="term" value="P:eosinophil chemotaxis"/>
    <property type="evidence" value="ECO:0007669"/>
    <property type="project" value="TreeGrafter"/>
</dbReference>
<organism evidence="8 9">
    <name type="scientific">Atlantisia rogersi</name>
    <name type="common">Inaccessible Island rail</name>
    <dbReference type="NCBI Taxonomy" id="2478892"/>
    <lineage>
        <taxon>Eukaryota</taxon>
        <taxon>Metazoa</taxon>
        <taxon>Chordata</taxon>
        <taxon>Craniata</taxon>
        <taxon>Vertebrata</taxon>
        <taxon>Euteleostomi</taxon>
        <taxon>Archelosauria</taxon>
        <taxon>Archosauria</taxon>
        <taxon>Dinosauria</taxon>
        <taxon>Saurischia</taxon>
        <taxon>Theropoda</taxon>
        <taxon>Coelurosauria</taxon>
        <taxon>Aves</taxon>
        <taxon>Neognathae</taxon>
        <taxon>Neoaves</taxon>
        <taxon>Gruiformes</taxon>
        <taxon>Rallidae</taxon>
        <taxon>Atlantisia</taxon>
    </lineage>
</organism>
<keyword evidence="4" id="KW-0165">Cleavage on pair of basic residues</keyword>
<evidence type="ECO:0000256" key="5">
    <source>
        <dbReference type="ARBA" id="ARBA00022729"/>
    </source>
</evidence>
<feature type="region of interest" description="Disordered" evidence="7">
    <location>
        <begin position="126"/>
        <end position="145"/>
    </location>
</feature>
<reference evidence="8 9" key="1">
    <citation type="submission" date="2019-09" db="EMBL/GenBank/DDBJ databases">
        <title>Bird 10,000 Genomes (B10K) Project - Family phase.</title>
        <authorList>
            <person name="Zhang G."/>
        </authorList>
    </citation>
    <scope>NUCLEOTIDE SEQUENCE [LARGE SCALE GENOMIC DNA]</scope>
    <source>
        <strain evidence="8">OUT-0055</strain>
        <tissue evidence="8">Blood</tissue>
    </source>
</reference>
<evidence type="ECO:0000256" key="2">
    <source>
        <dbReference type="ARBA" id="ARBA00005723"/>
    </source>
</evidence>
<dbReference type="Proteomes" id="UP000518911">
    <property type="component" value="Unassembled WGS sequence"/>
</dbReference>
<comment type="subcellular location">
    <subcellularLocation>
        <location evidence="1">Secreted</location>
    </subcellularLocation>
</comment>
<keyword evidence="9" id="KW-1185">Reference proteome</keyword>
<dbReference type="GO" id="GO:0042056">
    <property type="term" value="F:chemoattractant activity"/>
    <property type="evidence" value="ECO:0007669"/>
    <property type="project" value="TreeGrafter"/>
</dbReference>
<evidence type="ECO:0000313" key="9">
    <source>
        <dbReference type="Proteomes" id="UP000518911"/>
    </source>
</evidence>
<feature type="non-terminal residue" evidence="8">
    <location>
        <position position="1"/>
    </location>
</feature>
<protein>
    <submittedName>
        <fullName evidence="8">SCG2 protein</fullName>
    </submittedName>
</protein>
<accession>A0A7L3X2B4</accession>
<dbReference type="AlphaFoldDB" id="A0A7L3X2B4"/>
<feature type="region of interest" description="Disordered" evidence="7">
    <location>
        <begin position="264"/>
        <end position="288"/>
    </location>
</feature>
<evidence type="ECO:0000256" key="1">
    <source>
        <dbReference type="ARBA" id="ARBA00004613"/>
    </source>
</evidence>
<comment type="caution">
    <text evidence="8">The sequence shown here is derived from an EMBL/GenBank/DDBJ whole genome shotgun (WGS) entry which is preliminary data.</text>
</comment>